<sequence>MKPDFKLFVRLIPGNGTGMSESNQTAAVYEAETSLYIEIVMVLAIVVIVAASLGRHFSHPHRKLLP</sequence>
<reference evidence="2 3" key="1">
    <citation type="submission" date="2019-09" db="EMBL/GenBank/DDBJ databases">
        <title>Draft genome sequence of Bacillus sp. JC-7.</title>
        <authorList>
            <person name="Tanaka N."/>
            <person name="Shiwa Y."/>
            <person name="Fujita N."/>
            <person name="Tanasupawat S."/>
        </authorList>
    </citation>
    <scope>NUCLEOTIDE SEQUENCE [LARGE SCALE GENOMIC DNA]</scope>
    <source>
        <strain evidence="2 3">JC-7</strain>
    </source>
</reference>
<dbReference type="EMBL" id="BKZQ01000014">
    <property type="protein sequence ID" value="GER70065.1"/>
    <property type="molecule type" value="Genomic_DNA"/>
</dbReference>
<proteinExistence type="predicted"/>
<keyword evidence="1" id="KW-1133">Transmembrane helix</keyword>
<evidence type="ECO:0000313" key="2">
    <source>
        <dbReference type="EMBL" id="GER70065.1"/>
    </source>
</evidence>
<accession>A0A5J4JHA3</accession>
<name>A0A5J4JHA3_9BACI</name>
<dbReference type="AlphaFoldDB" id="A0A5J4JHA3"/>
<organism evidence="2 3">
    <name type="scientific">Weizmannia acidilactici</name>
    <dbReference type="NCBI Taxonomy" id="2607726"/>
    <lineage>
        <taxon>Bacteria</taxon>
        <taxon>Bacillati</taxon>
        <taxon>Bacillota</taxon>
        <taxon>Bacilli</taxon>
        <taxon>Bacillales</taxon>
        <taxon>Bacillaceae</taxon>
        <taxon>Heyndrickxia</taxon>
    </lineage>
</organism>
<evidence type="ECO:0000313" key="3">
    <source>
        <dbReference type="Proteomes" id="UP000391919"/>
    </source>
</evidence>
<keyword evidence="3" id="KW-1185">Reference proteome</keyword>
<dbReference type="Proteomes" id="UP000391919">
    <property type="component" value="Unassembled WGS sequence"/>
</dbReference>
<comment type="caution">
    <text evidence="2">The sequence shown here is derived from an EMBL/GenBank/DDBJ whole genome shotgun (WGS) entry which is preliminary data.</text>
</comment>
<keyword evidence="1" id="KW-0812">Transmembrane</keyword>
<keyword evidence="1" id="KW-0472">Membrane</keyword>
<protein>
    <submittedName>
        <fullName evidence="2">Uncharacterized protein</fullName>
    </submittedName>
</protein>
<dbReference type="RefSeq" id="WP_151681212.1">
    <property type="nucleotide sequence ID" value="NZ_BKZP01000017.1"/>
</dbReference>
<evidence type="ECO:0000256" key="1">
    <source>
        <dbReference type="SAM" id="Phobius"/>
    </source>
</evidence>
<gene>
    <name evidence="2" type="ORF">BpJC7_13680</name>
</gene>
<feature type="transmembrane region" description="Helical" evidence="1">
    <location>
        <begin position="35"/>
        <end position="54"/>
    </location>
</feature>